<dbReference type="EMBL" id="HBIU01018032">
    <property type="protein sequence ID" value="CAE0629720.1"/>
    <property type="molecule type" value="Transcribed_RNA"/>
</dbReference>
<gene>
    <name evidence="2" type="ORF">HAKA00212_LOCUS8404</name>
    <name evidence="3" type="ORF">HAKA00212_LOCUS8406</name>
</gene>
<name>A0A6V1MSH8_HETAK</name>
<evidence type="ECO:0000313" key="3">
    <source>
        <dbReference type="EMBL" id="CAE0629720.1"/>
    </source>
</evidence>
<proteinExistence type="predicted"/>
<organism evidence="2">
    <name type="scientific">Heterosigma akashiwo</name>
    <name type="common">Chromophytic alga</name>
    <name type="synonym">Heterosigma carterae</name>
    <dbReference type="NCBI Taxonomy" id="2829"/>
    <lineage>
        <taxon>Eukaryota</taxon>
        <taxon>Sar</taxon>
        <taxon>Stramenopiles</taxon>
        <taxon>Ochrophyta</taxon>
        <taxon>Raphidophyceae</taxon>
        <taxon>Chattonellales</taxon>
        <taxon>Chattonellaceae</taxon>
        <taxon>Heterosigma</taxon>
    </lineage>
</organism>
<accession>A0A6V1MSH8</accession>
<feature type="compositionally biased region" description="Basic residues" evidence="1">
    <location>
        <begin position="62"/>
        <end position="74"/>
    </location>
</feature>
<sequence>MNLPPTSTLLAAAAASSGFEPVVGCEKVRTGQARAARGARCLRLGRDPALGRERPRLGARAGRSKQVCKGHGKRPEHALGGGSFFPPQKYAATNVTSPAPMMGNKLHVAM</sequence>
<protein>
    <submittedName>
        <fullName evidence="2">Uncharacterized protein</fullName>
    </submittedName>
</protein>
<feature type="region of interest" description="Disordered" evidence="1">
    <location>
        <begin position="52"/>
        <end position="86"/>
    </location>
</feature>
<reference evidence="2" key="1">
    <citation type="submission" date="2021-01" db="EMBL/GenBank/DDBJ databases">
        <authorList>
            <person name="Corre E."/>
            <person name="Pelletier E."/>
            <person name="Niang G."/>
            <person name="Scheremetjew M."/>
            <person name="Finn R."/>
            <person name="Kale V."/>
            <person name="Holt S."/>
            <person name="Cochrane G."/>
            <person name="Meng A."/>
            <person name="Brown T."/>
            <person name="Cohen L."/>
        </authorList>
    </citation>
    <scope>NUCLEOTIDE SEQUENCE</scope>
    <source>
        <strain evidence="2">CCMP3107</strain>
    </source>
</reference>
<evidence type="ECO:0000313" key="2">
    <source>
        <dbReference type="EMBL" id="CAE0629718.1"/>
    </source>
</evidence>
<dbReference type="AlphaFoldDB" id="A0A6V1MSH8"/>
<dbReference type="EMBL" id="HBIU01018030">
    <property type="protein sequence ID" value="CAE0629718.1"/>
    <property type="molecule type" value="Transcribed_RNA"/>
</dbReference>
<evidence type="ECO:0000256" key="1">
    <source>
        <dbReference type="SAM" id="MobiDB-lite"/>
    </source>
</evidence>